<dbReference type="Proteomes" id="UP000030661">
    <property type="component" value="Unassembled WGS sequence"/>
</dbReference>
<proteinExistence type="predicted"/>
<evidence type="ECO:0000259" key="6">
    <source>
        <dbReference type="Pfam" id="PF04932"/>
    </source>
</evidence>
<evidence type="ECO:0000256" key="4">
    <source>
        <dbReference type="ARBA" id="ARBA00023136"/>
    </source>
</evidence>
<keyword evidence="8" id="KW-1185">Reference proteome</keyword>
<dbReference type="STRING" id="1499967.U27_04225"/>
<feature type="transmembrane region" description="Helical" evidence="5">
    <location>
        <begin position="175"/>
        <end position="196"/>
    </location>
</feature>
<evidence type="ECO:0000256" key="1">
    <source>
        <dbReference type="ARBA" id="ARBA00004141"/>
    </source>
</evidence>
<gene>
    <name evidence="7" type="ORF">U27_04225</name>
</gene>
<feature type="transmembrane region" description="Helical" evidence="5">
    <location>
        <begin position="252"/>
        <end position="269"/>
    </location>
</feature>
<dbReference type="EMBL" id="DF820465">
    <property type="protein sequence ID" value="GAK57260.1"/>
    <property type="molecule type" value="Genomic_DNA"/>
</dbReference>
<evidence type="ECO:0000256" key="5">
    <source>
        <dbReference type="SAM" id="Phobius"/>
    </source>
</evidence>
<dbReference type="Pfam" id="PF04932">
    <property type="entry name" value="Wzy_C"/>
    <property type="match status" value="1"/>
</dbReference>
<feature type="transmembrane region" description="Helical" evidence="5">
    <location>
        <begin position="299"/>
        <end position="318"/>
    </location>
</feature>
<evidence type="ECO:0000256" key="3">
    <source>
        <dbReference type="ARBA" id="ARBA00022989"/>
    </source>
</evidence>
<dbReference type="GO" id="GO:0016020">
    <property type="term" value="C:membrane"/>
    <property type="evidence" value="ECO:0007669"/>
    <property type="project" value="UniProtKB-SubCell"/>
</dbReference>
<feature type="transmembrane region" description="Helical" evidence="5">
    <location>
        <begin position="33"/>
        <end position="50"/>
    </location>
</feature>
<dbReference type="InterPro" id="IPR007016">
    <property type="entry name" value="O-antigen_ligase-rel_domated"/>
</dbReference>
<dbReference type="PANTHER" id="PTHR37422">
    <property type="entry name" value="TEICHURONIC ACID BIOSYNTHESIS PROTEIN TUAE"/>
    <property type="match status" value="1"/>
</dbReference>
<protein>
    <submittedName>
        <fullName evidence="7">O-antigen polymerase</fullName>
    </submittedName>
</protein>
<keyword evidence="4 5" id="KW-0472">Membrane</keyword>
<feature type="transmembrane region" description="Helical" evidence="5">
    <location>
        <begin position="227"/>
        <end position="245"/>
    </location>
</feature>
<dbReference type="InterPro" id="IPR051533">
    <property type="entry name" value="WaaL-like"/>
</dbReference>
<comment type="subcellular location">
    <subcellularLocation>
        <location evidence="1">Membrane</location>
        <topology evidence="1">Multi-pass membrane protein</topology>
    </subcellularLocation>
</comment>
<feature type="transmembrane region" description="Helical" evidence="5">
    <location>
        <begin position="393"/>
        <end position="413"/>
    </location>
</feature>
<keyword evidence="2 5" id="KW-0812">Transmembrane</keyword>
<feature type="domain" description="O-antigen ligase-related" evidence="6">
    <location>
        <begin position="259"/>
        <end position="405"/>
    </location>
</feature>
<evidence type="ECO:0000313" key="7">
    <source>
        <dbReference type="EMBL" id="GAK57260.1"/>
    </source>
</evidence>
<reference evidence="7 8" key="1">
    <citation type="journal article" date="2015" name="PeerJ">
        <title>First genomic representation of candidate bacterial phylum KSB3 points to enhanced environmental sensing as a trigger of wastewater bulking.</title>
        <authorList>
            <person name="Sekiguchi Y."/>
            <person name="Ohashi A."/>
            <person name="Parks D.H."/>
            <person name="Yamauchi T."/>
            <person name="Tyson G.W."/>
            <person name="Hugenholtz P."/>
        </authorList>
    </citation>
    <scope>NUCLEOTIDE SEQUENCE [LARGE SCALE GENOMIC DNA]</scope>
</reference>
<keyword evidence="3 5" id="KW-1133">Transmembrane helix</keyword>
<dbReference type="PANTHER" id="PTHR37422:SF13">
    <property type="entry name" value="LIPOPOLYSACCHARIDE BIOSYNTHESIS PROTEIN PA4999-RELATED"/>
    <property type="match status" value="1"/>
</dbReference>
<dbReference type="HOGENOM" id="CLU_559808_0_0_0"/>
<accession>A0A081BY55</accession>
<feature type="transmembrane region" description="Helical" evidence="5">
    <location>
        <begin position="275"/>
        <end position="292"/>
    </location>
</feature>
<feature type="transmembrane region" description="Helical" evidence="5">
    <location>
        <begin position="70"/>
        <end position="91"/>
    </location>
</feature>
<sequence>MTLKIFASKTISDYLFVSVLALVAVVIFNRSPVLITLLTVGGVIIVFLFFKKPEYSVLFLAAILPFRDVHLFSVIYVKRIVIWGLFSYILLRQFTLPQHHPSKNMRFFTQATIFFIMMICVSLLKTASQLHTGFYMTIGTLKTTIIDHALTVVEQILIVYIVYDLIRSLQFVQWLFDVIITTSAIVAVLGLWQYVIGGTPDPVSFLFSPTLQFYGRATSVFLTPNSFGHFLATVIGIAFPLFLFGRISQKKRFFFLLPILLLDSIALFVSFSRGGMLSLFWGIIIATLLYHVKICQRKLTWRMFTFILMLVILVSLFISQYELFLRYRFASYSKGFDAAVVWLNTKSDADRKYAAIKAIETFLHNPLLGIGYDVYTNKNIAAGLGPDNQYLEILVNAGLLGFIPYMMMLAFVIKSGLRLWNKAYRDQIPFDIQIIMLCLLVGFNIICFSHLFAVTLYYRTISGNLWLFTGAIFVLERHYLSQGSFPERQALFSYTEDTPMT</sequence>
<name>A0A081BY55_VECG1</name>
<feature type="transmembrane region" description="Helical" evidence="5">
    <location>
        <begin position="434"/>
        <end position="458"/>
    </location>
</feature>
<dbReference type="AlphaFoldDB" id="A0A081BY55"/>
<organism evidence="7 8">
    <name type="scientific">Vecturithrix granuli</name>
    <dbReference type="NCBI Taxonomy" id="1499967"/>
    <lineage>
        <taxon>Bacteria</taxon>
        <taxon>Candidatus Moduliflexota</taxon>
        <taxon>Candidatus Vecturitrichia</taxon>
        <taxon>Candidatus Vecturitrichales</taxon>
        <taxon>Candidatus Vecturitrichaceae</taxon>
        <taxon>Candidatus Vecturithrix</taxon>
    </lineage>
</organism>
<feature type="transmembrane region" description="Helical" evidence="5">
    <location>
        <begin position="107"/>
        <end position="125"/>
    </location>
</feature>
<evidence type="ECO:0000313" key="8">
    <source>
        <dbReference type="Proteomes" id="UP000030661"/>
    </source>
</evidence>
<feature type="transmembrane region" description="Helical" evidence="5">
    <location>
        <begin position="145"/>
        <end position="163"/>
    </location>
</feature>
<feature type="transmembrane region" description="Helical" evidence="5">
    <location>
        <begin position="6"/>
        <end position="28"/>
    </location>
</feature>
<evidence type="ECO:0000256" key="2">
    <source>
        <dbReference type="ARBA" id="ARBA00022692"/>
    </source>
</evidence>